<dbReference type="InterPro" id="IPR004087">
    <property type="entry name" value="KH_dom"/>
</dbReference>
<dbReference type="Proteomes" id="UP000319175">
    <property type="component" value="Unassembled WGS sequence"/>
</dbReference>
<dbReference type="AlphaFoldDB" id="A0A501QBG0"/>
<dbReference type="EC" id="3.1.-.-" evidence="9 10"/>
<dbReference type="PROSITE" id="PS50084">
    <property type="entry name" value="KH_TYPE_1"/>
    <property type="match status" value="1"/>
</dbReference>
<dbReference type="CDD" id="cd22431">
    <property type="entry name" value="KH-I_RNaseY"/>
    <property type="match status" value="1"/>
</dbReference>
<dbReference type="PANTHER" id="PTHR12826">
    <property type="entry name" value="RIBONUCLEASE Y"/>
    <property type="match status" value="1"/>
</dbReference>
<reference evidence="13 14" key="1">
    <citation type="submission" date="2019-06" db="EMBL/GenBank/DDBJ databases">
        <title>Flavobacterium sp. MaA-Y11 from geoumgang.</title>
        <authorList>
            <person name="Jeong S."/>
        </authorList>
    </citation>
    <scope>NUCLEOTIDE SEQUENCE [LARGE SCALE GENOMIC DNA]</scope>
    <source>
        <strain evidence="13 14">MaA-Y11</strain>
    </source>
</reference>
<dbReference type="FunFam" id="3.30.1370.10:FF:000006">
    <property type="entry name" value="Ribonuclease Y"/>
    <property type="match status" value="1"/>
</dbReference>
<keyword evidence="11" id="KW-0175">Coiled coil</keyword>
<dbReference type="SUPFAM" id="SSF109604">
    <property type="entry name" value="HD-domain/PDEase-like"/>
    <property type="match status" value="1"/>
</dbReference>
<dbReference type="InterPro" id="IPR004088">
    <property type="entry name" value="KH_dom_type_1"/>
</dbReference>
<evidence type="ECO:0000256" key="1">
    <source>
        <dbReference type="ARBA" id="ARBA00022475"/>
    </source>
</evidence>
<keyword evidence="4 9" id="KW-0255">Endonuclease</keyword>
<dbReference type="Gene3D" id="1.10.3210.10">
    <property type="entry name" value="Hypothetical protein af1432"/>
    <property type="match status" value="1"/>
</dbReference>
<dbReference type="SMART" id="SM00471">
    <property type="entry name" value="HDc"/>
    <property type="match status" value="1"/>
</dbReference>
<comment type="subcellular location">
    <subcellularLocation>
        <location evidence="9">Cell membrane</location>
        <topology evidence="9">Single-pass membrane protein</topology>
    </subcellularLocation>
</comment>
<dbReference type="Pfam" id="PF01966">
    <property type="entry name" value="HD"/>
    <property type="match status" value="1"/>
</dbReference>
<dbReference type="GO" id="GO:0004521">
    <property type="term" value="F:RNA endonuclease activity"/>
    <property type="evidence" value="ECO:0007669"/>
    <property type="project" value="UniProtKB-UniRule"/>
</dbReference>
<dbReference type="GO" id="GO:0003723">
    <property type="term" value="F:RNA binding"/>
    <property type="evidence" value="ECO:0007669"/>
    <property type="project" value="UniProtKB-UniRule"/>
</dbReference>
<evidence type="ECO:0000313" key="14">
    <source>
        <dbReference type="Proteomes" id="UP000319175"/>
    </source>
</evidence>
<organism evidence="13 14">
    <name type="scientific">Flavobacterium microcysteis</name>
    <dbReference type="NCBI Taxonomy" id="2596891"/>
    <lineage>
        <taxon>Bacteria</taxon>
        <taxon>Pseudomonadati</taxon>
        <taxon>Bacteroidota</taxon>
        <taxon>Flavobacteriia</taxon>
        <taxon>Flavobacteriales</taxon>
        <taxon>Flavobacteriaceae</taxon>
        <taxon>Flavobacterium</taxon>
    </lineage>
</organism>
<evidence type="ECO:0000256" key="3">
    <source>
        <dbReference type="ARBA" id="ARBA00022722"/>
    </source>
</evidence>
<dbReference type="SMART" id="SM00322">
    <property type="entry name" value="KH"/>
    <property type="match status" value="1"/>
</dbReference>
<dbReference type="InterPro" id="IPR006675">
    <property type="entry name" value="HDIG_dom"/>
</dbReference>
<keyword evidence="6 9" id="KW-0694">RNA-binding</keyword>
<dbReference type="InterPro" id="IPR003607">
    <property type="entry name" value="HD/PDEase_dom"/>
</dbReference>
<evidence type="ECO:0000256" key="5">
    <source>
        <dbReference type="ARBA" id="ARBA00022801"/>
    </source>
</evidence>
<dbReference type="GO" id="GO:0005886">
    <property type="term" value="C:plasma membrane"/>
    <property type="evidence" value="ECO:0007669"/>
    <property type="project" value="UniProtKB-SubCell"/>
</dbReference>
<dbReference type="PROSITE" id="PS51831">
    <property type="entry name" value="HD"/>
    <property type="match status" value="1"/>
</dbReference>
<dbReference type="OrthoDB" id="9803205at2"/>
<dbReference type="GO" id="GO:0016787">
    <property type="term" value="F:hydrolase activity"/>
    <property type="evidence" value="ECO:0007669"/>
    <property type="project" value="UniProtKB-KW"/>
</dbReference>
<dbReference type="GO" id="GO:0006402">
    <property type="term" value="P:mRNA catabolic process"/>
    <property type="evidence" value="ECO:0007669"/>
    <property type="project" value="UniProtKB-UniRule"/>
</dbReference>
<dbReference type="RefSeq" id="WP_140000331.1">
    <property type="nucleotide sequence ID" value="NZ_VFJE01000053.1"/>
</dbReference>
<evidence type="ECO:0000256" key="7">
    <source>
        <dbReference type="ARBA" id="ARBA00022989"/>
    </source>
</evidence>
<name>A0A501QBG0_9FLAO</name>
<dbReference type="InterPro" id="IPR036612">
    <property type="entry name" value="KH_dom_type_1_sf"/>
</dbReference>
<dbReference type="InterPro" id="IPR017705">
    <property type="entry name" value="Ribonuclease_Y"/>
</dbReference>
<dbReference type="InterPro" id="IPR006674">
    <property type="entry name" value="HD_domain"/>
</dbReference>
<dbReference type="CDD" id="cd00077">
    <property type="entry name" value="HDc"/>
    <property type="match status" value="1"/>
</dbReference>
<dbReference type="Pfam" id="PF12072">
    <property type="entry name" value="RNase_Y_N"/>
    <property type="match status" value="1"/>
</dbReference>
<evidence type="ECO:0000256" key="8">
    <source>
        <dbReference type="ARBA" id="ARBA00023136"/>
    </source>
</evidence>
<proteinExistence type="inferred from homology"/>
<dbReference type="EMBL" id="VFJE01000053">
    <property type="protein sequence ID" value="TPD69704.1"/>
    <property type="molecule type" value="Genomic_DNA"/>
</dbReference>
<evidence type="ECO:0000256" key="4">
    <source>
        <dbReference type="ARBA" id="ARBA00022759"/>
    </source>
</evidence>
<keyword evidence="1 9" id="KW-1003">Cell membrane</keyword>
<dbReference type="FunFam" id="1.10.3210.10:FF:000013">
    <property type="entry name" value="Ribonuclease Y"/>
    <property type="match status" value="1"/>
</dbReference>
<dbReference type="Gene3D" id="3.30.1370.10">
    <property type="entry name" value="K Homology domain, type 1"/>
    <property type="match status" value="1"/>
</dbReference>
<protein>
    <recommendedName>
        <fullName evidence="9 10">Ribonuclease Y</fullName>
        <shortName evidence="9">RNase Y</shortName>
        <ecNumber evidence="9 10">3.1.-.-</ecNumber>
    </recommendedName>
</protein>
<dbReference type="NCBIfam" id="TIGR00277">
    <property type="entry name" value="HDIG"/>
    <property type="match status" value="1"/>
</dbReference>
<keyword evidence="7 9" id="KW-1133">Transmembrane helix</keyword>
<dbReference type="Pfam" id="PF00013">
    <property type="entry name" value="KH_1"/>
    <property type="match status" value="1"/>
</dbReference>
<evidence type="ECO:0000256" key="6">
    <source>
        <dbReference type="ARBA" id="ARBA00022884"/>
    </source>
</evidence>
<evidence type="ECO:0000256" key="2">
    <source>
        <dbReference type="ARBA" id="ARBA00022692"/>
    </source>
</evidence>
<feature type="coiled-coil region" evidence="11">
    <location>
        <begin position="103"/>
        <end position="137"/>
    </location>
</feature>
<dbReference type="PANTHER" id="PTHR12826:SF15">
    <property type="entry name" value="RIBONUCLEASE Y"/>
    <property type="match status" value="1"/>
</dbReference>
<evidence type="ECO:0000313" key="13">
    <source>
        <dbReference type="EMBL" id="TPD69704.1"/>
    </source>
</evidence>
<evidence type="ECO:0000256" key="11">
    <source>
        <dbReference type="SAM" id="Coils"/>
    </source>
</evidence>
<feature type="domain" description="HD" evidence="12">
    <location>
        <begin position="337"/>
        <end position="430"/>
    </location>
</feature>
<evidence type="ECO:0000256" key="10">
    <source>
        <dbReference type="NCBIfam" id="TIGR03319"/>
    </source>
</evidence>
<evidence type="ECO:0000259" key="12">
    <source>
        <dbReference type="PROSITE" id="PS51831"/>
    </source>
</evidence>
<dbReference type="SUPFAM" id="SSF54791">
    <property type="entry name" value="Eukaryotic type KH-domain (KH-domain type I)"/>
    <property type="match status" value="1"/>
</dbReference>
<keyword evidence="14" id="KW-1185">Reference proteome</keyword>
<dbReference type="NCBIfam" id="TIGR03319">
    <property type="entry name" value="RNase_Y"/>
    <property type="match status" value="1"/>
</dbReference>
<comment type="function">
    <text evidence="9">Endoribonuclease that initiates mRNA decay.</text>
</comment>
<evidence type="ECO:0000256" key="9">
    <source>
        <dbReference type="HAMAP-Rule" id="MF_00335"/>
    </source>
</evidence>
<keyword evidence="8 9" id="KW-0472">Membrane</keyword>
<sequence>MDSTLVIIISGIVGIAVGFAVAKIMERSNVSNLIKNAKKEAASILKDAKAEAETNKQHKILQAKEKFIELKAEHEQVILARDKKIAEAEKRTRDKESQVSNELAKTKKATDDLESKISDYSNKIETLEKRQAEVDRLHKSQVEQLEVISGLSAEEAKNQLVESLRAEAKSGAMSYIQETLEEAKLTAQQEAKKIIINTIQRVGTEEAVENCVSVFNIESDDVKGRIIGREGRNIRALEAATGVEIIVDDTPEAIILSCFDPVRREIARLALHKLVTDGRIHPARIEEVVAKTAKQIDDEIIEVGKRTVIDLGIHGLHPELIKVVGRMKYRSSYGQNLLQHSREVSKLCGIMAAELGLNVKLAKRAGLLHDIGKVPDTESDLPHALLGMQWAEKYGEKEEVCNAIGAHHDEIEMKSLLSPIVQVCDAISGARPGARRQVLDSYIQRLKDLEDIAYGFQGVKSAYAIQAGRELRVIVESEKVSDDNAANLSFDISQKIQTEMTYPGQVKITVIRETRAVNIAK</sequence>
<comment type="caution">
    <text evidence="13">The sequence shown here is derived from an EMBL/GenBank/DDBJ whole genome shotgun (WGS) entry which is preliminary data.</text>
</comment>
<dbReference type="InterPro" id="IPR022711">
    <property type="entry name" value="RNase_Y_N"/>
</dbReference>
<comment type="similarity">
    <text evidence="9">Belongs to the RNase Y family.</text>
</comment>
<keyword evidence="3 9" id="KW-0540">Nuclease</keyword>
<keyword evidence="2 9" id="KW-0812">Transmembrane</keyword>
<accession>A0A501QBG0</accession>
<keyword evidence="5 9" id="KW-0378">Hydrolase</keyword>
<gene>
    <name evidence="9 13" type="primary">rny</name>
    <name evidence="13" type="ORF">FJA49_07285</name>
</gene>
<feature type="transmembrane region" description="Helical" evidence="9">
    <location>
        <begin position="6"/>
        <end position="25"/>
    </location>
</feature>
<dbReference type="HAMAP" id="MF_00335">
    <property type="entry name" value="RNase_Y"/>
    <property type="match status" value="1"/>
</dbReference>